<accession>A0AAD8EJW2</accession>
<dbReference type="SMART" id="SM00718">
    <property type="entry name" value="DM4_12"/>
    <property type="match status" value="1"/>
</dbReference>
<reference evidence="1" key="2">
    <citation type="submission" date="2023-05" db="EMBL/GenBank/DDBJ databases">
        <authorList>
            <person name="Fouks B."/>
        </authorList>
    </citation>
    <scope>NUCLEOTIDE SEQUENCE</scope>
    <source>
        <strain evidence="1">Stay&amp;Tobe</strain>
        <tissue evidence="1">Testes</tissue>
    </source>
</reference>
<comment type="caution">
    <text evidence="1">The sequence shown here is derived from an EMBL/GenBank/DDBJ whole genome shotgun (WGS) entry which is preliminary data.</text>
</comment>
<keyword evidence="2" id="KW-1185">Reference proteome</keyword>
<organism evidence="1 2">
    <name type="scientific">Diploptera punctata</name>
    <name type="common">Pacific beetle cockroach</name>
    <dbReference type="NCBI Taxonomy" id="6984"/>
    <lineage>
        <taxon>Eukaryota</taxon>
        <taxon>Metazoa</taxon>
        <taxon>Ecdysozoa</taxon>
        <taxon>Arthropoda</taxon>
        <taxon>Hexapoda</taxon>
        <taxon>Insecta</taxon>
        <taxon>Pterygota</taxon>
        <taxon>Neoptera</taxon>
        <taxon>Polyneoptera</taxon>
        <taxon>Dictyoptera</taxon>
        <taxon>Blattodea</taxon>
        <taxon>Blaberoidea</taxon>
        <taxon>Blaberidae</taxon>
        <taxon>Diplopterinae</taxon>
        <taxon>Diploptera</taxon>
    </lineage>
</organism>
<dbReference type="AlphaFoldDB" id="A0AAD8EJW2"/>
<name>A0AAD8EJW2_DIPPU</name>
<protein>
    <submittedName>
        <fullName evidence="1">Uncharacterized protein</fullName>
    </submittedName>
</protein>
<reference evidence="1" key="1">
    <citation type="journal article" date="2023" name="IScience">
        <title>Live-bearing cockroach genome reveals convergent evolutionary mechanisms linked to viviparity in insects and beyond.</title>
        <authorList>
            <person name="Fouks B."/>
            <person name="Harrison M.C."/>
            <person name="Mikhailova A.A."/>
            <person name="Marchal E."/>
            <person name="English S."/>
            <person name="Carruthers M."/>
            <person name="Jennings E.C."/>
            <person name="Chiamaka E.L."/>
            <person name="Frigard R.A."/>
            <person name="Pippel M."/>
            <person name="Attardo G.M."/>
            <person name="Benoit J.B."/>
            <person name="Bornberg-Bauer E."/>
            <person name="Tobe S.S."/>
        </authorList>
    </citation>
    <scope>NUCLEOTIDE SEQUENCE</scope>
    <source>
        <strain evidence="1">Stay&amp;Tobe</strain>
    </source>
</reference>
<feature type="non-terminal residue" evidence="1">
    <location>
        <position position="1"/>
    </location>
</feature>
<evidence type="ECO:0000313" key="2">
    <source>
        <dbReference type="Proteomes" id="UP001233999"/>
    </source>
</evidence>
<dbReference type="PANTHER" id="PTHR21398">
    <property type="entry name" value="AGAP007094-PA"/>
    <property type="match status" value="1"/>
</dbReference>
<dbReference type="InterPro" id="IPR006631">
    <property type="entry name" value="DM4_12"/>
</dbReference>
<gene>
    <name evidence="1" type="ORF">L9F63_015372</name>
</gene>
<dbReference type="Pfam" id="PF07841">
    <property type="entry name" value="DM4_12"/>
    <property type="match status" value="1"/>
</dbReference>
<sequence>FLFGFGIPISVYDQSLTLGTVLKFIYDTPTNSSVFTSTLPLVQKRSISNRWNFYSKLETAIERMGLDGRACILRAICEAADITFKYNGLFGEVLHVLLSPSTTIGELGNNGVETEYLAAERLGGVVAGSCHLLYPECKTGLLDFISKTETNDLLK</sequence>
<proteinExistence type="predicted"/>
<evidence type="ECO:0000313" key="1">
    <source>
        <dbReference type="EMBL" id="KAJ9592948.1"/>
    </source>
</evidence>
<dbReference type="EMBL" id="JASPKZ010003795">
    <property type="protein sequence ID" value="KAJ9592948.1"/>
    <property type="molecule type" value="Genomic_DNA"/>
</dbReference>
<dbReference type="Proteomes" id="UP001233999">
    <property type="component" value="Unassembled WGS sequence"/>
</dbReference>
<dbReference type="PANTHER" id="PTHR21398:SF21">
    <property type="entry name" value="AGAP004005-PA"/>
    <property type="match status" value="1"/>
</dbReference>